<dbReference type="PANTHER" id="PTHR43943:SF17">
    <property type="entry name" value="3-PHENYLPROPIONATE-DIHYDRODIOL_CINNAMIC ACID-DIHYDRODIOL DEHYDROGENASE"/>
    <property type="match status" value="1"/>
</dbReference>
<protein>
    <submittedName>
        <fullName evidence="3">3-oxoacyl-[acyl-carrier protein] reductase</fullName>
    </submittedName>
</protein>
<accession>A0A1H4AFC6</accession>
<dbReference type="OrthoDB" id="9793325at2"/>
<dbReference type="EMBL" id="FNQM01000004">
    <property type="protein sequence ID" value="SEA34705.1"/>
    <property type="molecule type" value="Genomic_DNA"/>
</dbReference>
<dbReference type="AlphaFoldDB" id="A0A1H4AFC6"/>
<dbReference type="InterPro" id="IPR036291">
    <property type="entry name" value="NAD(P)-bd_dom_sf"/>
</dbReference>
<evidence type="ECO:0000256" key="2">
    <source>
        <dbReference type="ARBA" id="ARBA00023002"/>
    </source>
</evidence>
<keyword evidence="4" id="KW-1185">Reference proteome</keyword>
<name>A0A1H4AFC6_9RHOB</name>
<dbReference type="Gene3D" id="3.40.50.720">
    <property type="entry name" value="NAD(P)-binding Rossmann-like Domain"/>
    <property type="match status" value="1"/>
</dbReference>
<dbReference type="Pfam" id="PF13561">
    <property type="entry name" value="adh_short_C2"/>
    <property type="match status" value="1"/>
</dbReference>
<dbReference type="PRINTS" id="PR00081">
    <property type="entry name" value="GDHRDH"/>
</dbReference>
<dbReference type="InterPro" id="IPR002347">
    <property type="entry name" value="SDR_fam"/>
</dbReference>
<dbReference type="PANTHER" id="PTHR43943">
    <property type="entry name" value="DEHYDROGENASE/REDUCTASE (SDR FAMILY) MEMBER 4"/>
    <property type="match status" value="1"/>
</dbReference>
<keyword evidence="2" id="KW-0560">Oxidoreductase</keyword>
<comment type="similarity">
    <text evidence="1">Belongs to the short-chain dehydrogenases/reductases (SDR) family.</text>
</comment>
<organism evidence="3 4">
    <name type="scientific">Rubrimonas cliftonensis</name>
    <dbReference type="NCBI Taxonomy" id="89524"/>
    <lineage>
        <taxon>Bacteria</taxon>
        <taxon>Pseudomonadati</taxon>
        <taxon>Pseudomonadota</taxon>
        <taxon>Alphaproteobacteria</taxon>
        <taxon>Rhodobacterales</taxon>
        <taxon>Paracoccaceae</taxon>
        <taxon>Rubrimonas</taxon>
    </lineage>
</organism>
<gene>
    <name evidence="3" type="ORF">SAMN05444370_104206</name>
</gene>
<proteinExistence type="inferred from homology"/>
<dbReference type="SUPFAM" id="SSF51735">
    <property type="entry name" value="NAD(P)-binding Rossmann-fold domains"/>
    <property type="match status" value="1"/>
</dbReference>
<sequence>MDLGLKGLRALVTGGSKGIGRHVAEIFAAEGAHVSICARNGGEVEAAVSALSARGVTAFGQAVDVADKAALEAWVAASAAALGGVDMVVANVSALAVADDEAAWEAGFHTDLMHTVRLVNAAMPWLEKSSAASITAISSVSGRETDFTGPAYGAYKAALVHYMHGLAVKLAAQPIRANAVSPGNTYFEGGIWASIETGNPDLFKTALALNPTGRMGRPEEVARGVVFLASPASSFTTGTNLVIDGALTRGVQL</sequence>
<dbReference type="Proteomes" id="UP000198703">
    <property type="component" value="Unassembled WGS sequence"/>
</dbReference>
<evidence type="ECO:0000313" key="4">
    <source>
        <dbReference type="Proteomes" id="UP000198703"/>
    </source>
</evidence>
<reference evidence="3 4" key="1">
    <citation type="submission" date="2016-10" db="EMBL/GenBank/DDBJ databases">
        <authorList>
            <person name="de Groot N.N."/>
        </authorList>
    </citation>
    <scope>NUCLEOTIDE SEQUENCE [LARGE SCALE GENOMIC DNA]</scope>
    <source>
        <strain evidence="3 4">DSM 15345</strain>
    </source>
</reference>
<dbReference type="GO" id="GO:0016491">
    <property type="term" value="F:oxidoreductase activity"/>
    <property type="evidence" value="ECO:0007669"/>
    <property type="project" value="UniProtKB-KW"/>
</dbReference>
<evidence type="ECO:0000256" key="1">
    <source>
        <dbReference type="ARBA" id="ARBA00006484"/>
    </source>
</evidence>
<dbReference type="RefSeq" id="WP_093252144.1">
    <property type="nucleotide sequence ID" value="NZ_FNQM01000004.1"/>
</dbReference>
<dbReference type="STRING" id="89524.SAMN05444370_104206"/>
<evidence type="ECO:0000313" key="3">
    <source>
        <dbReference type="EMBL" id="SEA34705.1"/>
    </source>
</evidence>